<dbReference type="InterPro" id="IPR051783">
    <property type="entry name" value="NAD(P)-dependent_oxidoreduct"/>
</dbReference>
<keyword evidence="3" id="KW-1185">Reference proteome</keyword>
<dbReference type="Pfam" id="PF03446">
    <property type="entry name" value="NAD_binding_2"/>
    <property type="match status" value="1"/>
</dbReference>
<evidence type="ECO:0000313" key="3">
    <source>
        <dbReference type="Proteomes" id="UP001597414"/>
    </source>
</evidence>
<dbReference type="EMBL" id="JBHUIV010000003">
    <property type="protein sequence ID" value="MFD2200225.1"/>
    <property type="molecule type" value="Genomic_DNA"/>
</dbReference>
<dbReference type="PANTHER" id="PTHR48079:SF6">
    <property type="entry name" value="NAD(P)-BINDING DOMAIN-CONTAINING PROTEIN-RELATED"/>
    <property type="match status" value="1"/>
</dbReference>
<dbReference type="InterPro" id="IPR006115">
    <property type="entry name" value="6PGDH_NADP-bd"/>
</dbReference>
<dbReference type="Proteomes" id="UP001597414">
    <property type="component" value="Unassembled WGS sequence"/>
</dbReference>
<evidence type="ECO:0000313" key="2">
    <source>
        <dbReference type="EMBL" id="MFD2200225.1"/>
    </source>
</evidence>
<accession>A0ABW5B6G1</accession>
<proteinExistence type="predicted"/>
<dbReference type="PANTHER" id="PTHR48079">
    <property type="entry name" value="PROTEIN YEEZ"/>
    <property type="match status" value="1"/>
</dbReference>
<dbReference type="SUPFAM" id="SSF51735">
    <property type="entry name" value="NAD(P)-binding Rossmann-fold domains"/>
    <property type="match status" value="1"/>
</dbReference>
<reference evidence="3" key="1">
    <citation type="journal article" date="2019" name="Int. J. Syst. Evol. Microbiol.">
        <title>The Global Catalogue of Microorganisms (GCM) 10K type strain sequencing project: providing services to taxonomists for standard genome sequencing and annotation.</title>
        <authorList>
            <consortium name="The Broad Institute Genomics Platform"/>
            <consortium name="The Broad Institute Genome Sequencing Center for Infectious Disease"/>
            <person name="Wu L."/>
            <person name="Ma J."/>
        </authorList>
    </citation>
    <scope>NUCLEOTIDE SEQUENCE [LARGE SCALE GENOMIC DNA]</scope>
    <source>
        <strain evidence="3">KCTC 19812</strain>
    </source>
</reference>
<dbReference type="InterPro" id="IPR036291">
    <property type="entry name" value="NAD(P)-bd_dom_sf"/>
</dbReference>
<feature type="domain" description="6-phosphogluconate dehydrogenase NADP-binding" evidence="1">
    <location>
        <begin position="4"/>
        <end position="47"/>
    </location>
</feature>
<dbReference type="Gene3D" id="3.40.50.720">
    <property type="entry name" value="NAD(P)-binding Rossmann-like Domain"/>
    <property type="match status" value="1"/>
</dbReference>
<sequence>MTRVSIIGLGWLGRPLAIKFQELGYSVKGSSTTAEKVELLNKKGISAKLLNFEPHPVGDRFHELFDTDILFINIPPKTRSSPPTFYPEQMKFLKEIVIQKGIKKVIYVSSTSVYPDQNQIAREEDEISMENTGHKSLLKAEHLFGKERSYDLSIIRFGGLLGFDRIPGKYFSGKEGVIGDTPVNYIHQVDAVNLVIWIIENGLWNQIFNGVAPFHPKRREIYERNALDLGFPPPKSYENEGSGWKEISAAKILNTGFKFKFPNPLEFTYDKV</sequence>
<name>A0ABW5B6G1_9BACT</name>
<protein>
    <submittedName>
        <fullName evidence="2">NAD(P)-binding domain-containing protein</fullName>
    </submittedName>
</protein>
<organism evidence="2 3">
    <name type="scientific">Shivajiella indica</name>
    <dbReference type="NCBI Taxonomy" id="872115"/>
    <lineage>
        <taxon>Bacteria</taxon>
        <taxon>Pseudomonadati</taxon>
        <taxon>Bacteroidota</taxon>
        <taxon>Cytophagia</taxon>
        <taxon>Cytophagales</taxon>
        <taxon>Cyclobacteriaceae</taxon>
        <taxon>Shivajiella</taxon>
    </lineage>
</organism>
<dbReference type="RefSeq" id="WP_380799826.1">
    <property type="nucleotide sequence ID" value="NZ_JBHUIV010000003.1"/>
</dbReference>
<comment type="caution">
    <text evidence="2">The sequence shown here is derived from an EMBL/GenBank/DDBJ whole genome shotgun (WGS) entry which is preliminary data.</text>
</comment>
<evidence type="ECO:0000259" key="1">
    <source>
        <dbReference type="Pfam" id="PF03446"/>
    </source>
</evidence>
<gene>
    <name evidence="2" type="ORF">ACFSKV_01520</name>
</gene>